<dbReference type="Proteomes" id="UP000485058">
    <property type="component" value="Unassembled WGS sequence"/>
</dbReference>
<keyword evidence="1" id="KW-0175">Coiled coil</keyword>
<comment type="caution">
    <text evidence="3">The sequence shown here is derived from an EMBL/GenBank/DDBJ whole genome shotgun (WGS) entry which is preliminary data.</text>
</comment>
<feature type="region of interest" description="Disordered" evidence="2">
    <location>
        <begin position="64"/>
        <end position="92"/>
    </location>
</feature>
<organism evidence="3 4">
    <name type="scientific">Haematococcus lacustris</name>
    <name type="common">Green alga</name>
    <name type="synonym">Haematococcus pluvialis</name>
    <dbReference type="NCBI Taxonomy" id="44745"/>
    <lineage>
        <taxon>Eukaryota</taxon>
        <taxon>Viridiplantae</taxon>
        <taxon>Chlorophyta</taxon>
        <taxon>core chlorophytes</taxon>
        <taxon>Chlorophyceae</taxon>
        <taxon>CS clade</taxon>
        <taxon>Chlamydomonadales</taxon>
        <taxon>Haematococcaceae</taxon>
        <taxon>Haematococcus</taxon>
    </lineage>
</organism>
<evidence type="ECO:0000256" key="2">
    <source>
        <dbReference type="SAM" id="MobiDB-lite"/>
    </source>
</evidence>
<protein>
    <submittedName>
        <fullName evidence="3">Uncharacterized protein</fullName>
    </submittedName>
</protein>
<dbReference type="AlphaFoldDB" id="A0A699Z7D0"/>
<dbReference type="EMBL" id="BLLF01001138">
    <property type="protein sequence ID" value="GFH17370.1"/>
    <property type="molecule type" value="Genomic_DNA"/>
</dbReference>
<feature type="compositionally biased region" description="Gly residues" evidence="2">
    <location>
        <begin position="72"/>
        <end position="82"/>
    </location>
</feature>
<keyword evidence="4" id="KW-1185">Reference proteome</keyword>
<name>A0A699Z7D0_HAELA</name>
<gene>
    <name evidence="3" type="ORF">HaLaN_13995</name>
</gene>
<evidence type="ECO:0000313" key="4">
    <source>
        <dbReference type="Proteomes" id="UP000485058"/>
    </source>
</evidence>
<evidence type="ECO:0000313" key="3">
    <source>
        <dbReference type="EMBL" id="GFH17370.1"/>
    </source>
</evidence>
<feature type="coiled-coil region" evidence="1">
    <location>
        <begin position="9"/>
        <end position="64"/>
    </location>
</feature>
<accession>A0A699Z7D0</accession>
<evidence type="ECO:0000256" key="1">
    <source>
        <dbReference type="SAM" id="Coils"/>
    </source>
</evidence>
<sequence length="606" mass="65176">MQGHTQQLAADLQQDRLQHEAAIKQLKARLATSSTQQEAMTAKLQLCQEELRRAQDRLDQLIRSSSSNIPGDGSGSGGGQGGQPVPLAAQAAQTSAGGSFPVGFGSVEQHECLDQLSIATEQLAHTIVTADNLQHPLVQHLLEAAKGSLDGPPSLVSIWDRDSCAAALHHHVLNTALDIAQQQGQLEQQLGLGYPYLKRGMVLQPQLVAVAAAMTRVNLLLASLQSSCPGLQLVSRLEEWVAQEGQGACEAPVRQLLGIVEASRPLFLVRPGLVCAAAGGGRQVLVRQQAVQLVPDPAWLEQQCQQADAVVEAGRLREASAASSFPMGFGSAEQQHCLVRLSITTQQLVAVLVRGATLQTPPVQGILTAAREGAAALVSSWDRDSCAAALNHHVLGVALDIAKQQVDWFQHTAGAALTDYLACLTSCPEAGRTELHAVLQQLQQAKSRTLFLVAQQQAPSDPATREAYQYVKRIRQYMQQHLEQQLGLDEDQQASQVWRGQLVAVAGAMTRVNLLLASLQNSCPGLQLVSRLEDRPLFLVRPGLVCAAAGGGRQVLVRQQAVQLVPDPAWLEQQCQQADAVVEAGRLREVEAARLLREAVERQHHT</sequence>
<proteinExistence type="predicted"/>
<reference evidence="3 4" key="1">
    <citation type="submission" date="2020-02" db="EMBL/GenBank/DDBJ databases">
        <title>Draft genome sequence of Haematococcus lacustris strain NIES-144.</title>
        <authorList>
            <person name="Morimoto D."/>
            <person name="Nakagawa S."/>
            <person name="Yoshida T."/>
            <person name="Sawayama S."/>
        </authorList>
    </citation>
    <scope>NUCLEOTIDE SEQUENCE [LARGE SCALE GENOMIC DNA]</scope>
    <source>
        <strain evidence="3 4">NIES-144</strain>
    </source>
</reference>